<keyword evidence="3" id="KW-1185">Reference proteome</keyword>
<protein>
    <submittedName>
        <fullName evidence="2">Uncharacterized protein</fullName>
    </submittedName>
</protein>
<feature type="region of interest" description="Disordered" evidence="1">
    <location>
        <begin position="270"/>
        <end position="312"/>
    </location>
</feature>
<accession>A0ABQ9IA39</accession>
<gene>
    <name evidence="2" type="ORF">PR048_005781</name>
</gene>
<evidence type="ECO:0000256" key="1">
    <source>
        <dbReference type="SAM" id="MobiDB-lite"/>
    </source>
</evidence>
<dbReference type="Proteomes" id="UP001159363">
    <property type="component" value="Chromosome 2"/>
</dbReference>
<reference evidence="2 3" key="1">
    <citation type="submission" date="2023-02" db="EMBL/GenBank/DDBJ databases">
        <title>LHISI_Scaffold_Assembly.</title>
        <authorList>
            <person name="Stuart O.P."/>
            <person name="Cleave R."/>
            <person name="Magrath M.J.L."/>
            <person name="Mikheyev A.S."/>
        </authorList>
    </citation>
    <scope>NUCLEOTIDE SEQUENCE [LARGE SCALE GENOMIC DNA]</scope>
    <source>
        <strain evidence="2">Daus_M_001</strain>
        <tissue evidence="2">Leg muscle</tissue>
    </source>
</reference>
<dbReference type="EMBL" id="JARBHB010000002">
    <property type="protein sequence ID" value="KAJ8893196.1"/>
    <property type="molecule type" value="Genomic_DNA"/>
</dbReference>
<evidence type="ECO:0000313" key="3">
    <source>
        <dbReference type="Proteomes" id="UP001159363"/>
    </source>
</evidence>
<feature type="region of interest" description="Disordered" evidence="1">
    <location>
        <begin position="98"/>
        <end position="148"/>
    </location>
</feature>
<proteinExistence type="predicted"/>
<name>A0ABQ9IA39_9NEOP</name>
<evidence type="ECO:0000313" key="2">
    <source>
        <dbReference type="EMBL" id="KAJ8893196.1"/>
    </source>
</evidence>
<organism evidence="2 3">
    <name type="scientific">Dryococelus australis</name>
    <dbReference type="NCBI Taxonomy" id="614101"/>
    <lineage>
        <taxon>Eukaryota</taxon>
        <taxon>Metazoa</taxon>
        <taxon>Ecdysozoa</taxon>
        <taxon>Arthropoda</taxon>
        <taxon>Hexapoda</taxon>
        <taxon>Insecta</taxon>
        <taxon>Pterygota</taxon>
        <taxon>Neoptera</taxon>
        <taxon>Polyneoptera</taxon>
        <taxon>Phasmatodea</taxon>
        <taxon>Verophasmatodea</taxon>
        <taxon>Anareolatae</taxon>
        <taxon>Phasmatidae</taxon>
        <taxon>Eurycanthinae</taxon>
        <taxon>Dryococelus</taxon>
    </lineage>
</organism>
<feature type="compositionally biased region" description="Basic and acidic residues" evidence="1">
    <location>
        <begin position="98"/>
        <end position="112"/>
    </location>
</feature>
<comment type="caution">
    <text evidence="2">The sequence shown here is derived from an EMBL/GenBank/DDBJ whole genome shotgun (WGS) entry which is preliminary data.</text>
</comment>
<sequence length="364" mass="40017">MMQCRNERVEETRKTCRPVTSSGTIPICKNPRSDCVGNRTWFAQMEGEAETVSSTLIKGPPSEKFPVWLGLGSSCGVTDNSEFVQNEPTRVIEVNMDRRRNEGMGETGDPRENPPNNGTIRHDSHLRKSGTLQSRAKPEPCPINPTLIGSPPGRVCRPFCATVSTDVSISPSTDEWGGGGERESKKRSSLELCSVFRAQDSSDKECVRVPQGLKSCGGERAPFRQRLVTSPAVVEDALYFFPRPSVRRSVANLYTSKTRNQTMMEQLRNAMTGGGGEGVKIPEKTRRPAASSDTIPACENPELTRPKHPTSIPGRVTGFSQVGIVPDDAIGQWVFSGISRYPRPSSPAPLHIHFNHPHRLSKPR</sequence>